<name>A0A5C1DKI8_9NEIS</name>
<reference evidence="2 3" key="1">
    <citation type="submission" date="2019-08" db="EMBL/GenBank/DDBJ databases">
        <title>Chromobacterium paludis, a novel bacterium isolated from a Maryland marsh pond.</title>
        <authorList>
            <person name="Blackburn M.B."/>
            <person name="Gundersen-Rindal D.E."/>
        </authorList>
    </citation>
    <scope>NUCLEOTIDE SEQUENCE [LARGE SCALE GENOMIC DNA]</scope>
    <source>
        <strain evidence="3">IIBBL 257-1</strain>
    </source>
</reference>
<dbReference type="Proteomes" id="UP000322079">
    <property type="component" value="Chromosome"/>
</dbReference>
<proteinExistence type="predicted"/>
<accession>A0A5C1DKI8</accession>
<feature type="domain" description="N-acetyltransferase" evidence="1">
    <location>
        <begin position="19"/>
        <end position="177"/>
    </location>
</feature>
<feature type="domain" description="N-acetyltransferase" evidence="1">
    <location>
        <begin position="289"/>
        <end position="437"/>
    </location>
</feature>
<dbReference type="EMBL" id="CP043473">
    <property type="protein sequence ID" value="QEL57130.1"/>
    <property type="molecule type" value="Genomic_DNA"/>
</dbReference>
<dbReference type="Pfam" id="PF00583">
    <property type="entry name" value="Acetyltransf_1"/>
    <property type="match status" value="1"/>
</dbReference>
<evidence type="ECO:0000313" key="3">
    <source>
        <dbReference type="Proteomes" id="UP000322079"/>
    </source>
</evidence>
<organism evidence="2 3">
    <name type="scientific">Chromobacterium paludis</name>
    <dbReference type="NCBI Taxonomy" id="2605945"/>
    <lineage>
        <taxon>Bacteria</taxon>
        <taxon>Pseudomonadati</taxon>
        <taxon>Pseudomonadota</taxon>
        <taxon>Betaproteobacteria</taxon>
        <taxon>Neisseriales</taxon>
        <taxon>Chromobacteriaceae</taxon>
        <taxon>Chromobacterium</taxon>
    </lineage>
</organism>
<dbReference type="Pfam" id="PF13302">
    <property type="entry name" value="Acetyltransf_3"/>
    <property type="match status" value="1"/>
</dbReference>
<dbReference type="KEGG" id="chrm:FYK34_16990"/>
<evidence type="ECO:0000259" key="1">
    <source>
        <dbReference type="PROSITE" id="PS51186"/>
    </source>
</evidence>
<dbReference type="InterPro" id="IPR000182">
    <property type="entry name" value="GNAT_dom"/>
</dbReference>
<dbReference type="SUPFAM" id="SSF55729">
    <property type="entry name" value="Acyl-CoA N-acyltransferases (Nat)"/>
    <property type="match status" value="2"/>
</dbReference>
<dbReference type="PANTHER" id="PTHR43792:SF16">
    <property type="entry name" value="N-ACETYLTRANSFERASE DOMAIN-CONTAINING PROTEIN"/>
    <property type="match status" value="1"/>
</dbReference>
<evidence type="ECO:0000313" key="2">
    <source>
        <dbReference type="EMBL" id="QEL57130.1"/>
    </source>
</evidence>
<protein>
    <submittedName>
        <fullName evidence="2">GNAT family N-acetyltransferase</fullName>
    </submittedName>
</protein>
<keyword evidence="3" id="KW-1185">Reference proteome</keyword>
<dbReference type="GO" id="GO:0016747">
    <property type="term" value="F:acyltransferase activity, transferring groups other than amino-acyl groups"/>
    <property type="evidence" value="ECO:0007669"/>
    <property type="project" value="InterPro"/>
</dbReference>
<gene>
    <name evidence="2" type="ORF">FYK34_16990</name>
</gene>
<sequence length="440" mass="48587">MPSGEGRPMLILPLISPRLELRDFREDDLSGYQALRASAAFGRHYRRDEVSPAFSAMLLRRFIEQQGAPRRNWQLAIIRRDDGELIGSVGLRDGAAAGVASFGLELAESSWGQGLAREAGRLLLDAGFNQLGLRRIEADTAEGNLPARRLAASLGFVEGPARDGRATLALSLAMPGAESDWRLEGGVLNRLDGCWRVLTPGQPGYYFGNVLWLDHAPAEQARADWERRFDAAFADAAGVRHRTLLWTLDEAGGASRYAEWTGAGYRYEENVVLLLNEAELRPVPASAGLALRPLAGEGDWRQWRQLMADTRAAGHDEADYRAYLQGRERRFLALEAAGQGYVWGVFDGQALLGSAGLFLLPGMARFQHVVTAPHVRRLGLASQLISHLAQWGLQRTSRLLIVADAHYHALDLYRKLGFVEAAREASLCWWPALDPIDQQC</sequence>
<dbReference type="PANTHER" id="PTHR43792">
    <property type="entry name" value="GNAT FAMILY, PUTATIVE (AFU_ORTHOLOGUE AFUA_3G00765)-RELATED-RELATED"/>
    <property type="match status" value="1"/>
</dbReference>
<dbReference type="InterPro" id="IPR051531">
    <property type="entry name" value="N-acetyltransferase"/>
</dbReference>
<dbReference type="AlphaFoldDB" id="A0A5C1DKI8"/>
<keyword evidence="2" id="KW-0808">Transferase</keyword>
<dbReference type="PROSITE" id="PS51186">
    <property type="entry name" value="GNAT"/>
    <property type="match status" value="2"/>
</dbReference>
<dbReference type="Gene3D" id="3.40.630.30">
    <property type="match status" value="2"/>
</dbReference>
<dbReference type="InterPro" id="IPR016181">
    <property type="entry name" value="Acyl_CoA_acyltransferase"/>
</dbReference>